<dbReference type="RefSeq" id="WP_344858519.1">
    <property type="nucleotide sequence ID" value="NZ_BAAAUT010000015.1"/>
</dbReference>
<evidence type="ECO:0000313" key="3">
    <source>
        <dbReference type="Proteomes" id="UP001500320"/>
    </source>
</evidence>
<reference evidence="3" key="1">
    <citation type="journal article" date="2019" name="Int. J. Syst. Evol. Microbiol.">
        <title>The Global Catalogue of Microorganisms (GCM) 10K type strain sequencing project: providing services to taxonomists for standard genome sequencing and annotation.</title>
        <authorList>
            <consortium name="The Broad Institute Genomics Platform"/>
            <consortium name="The Broad Institute Genome Sequencing Center for Infectious Disease"/>
            <person name="Wu L."/>
            <person name="Ma J."/>
        </authorList>
    </citation>
    <scope>NUCLEOTIDE SEQUENCE [LARGE SCALE GENOMIC DNA]</scope>
    <source>
        <strain evidence="3">JCM 9373</strain>
    </source>
</reference>
<dbReference type="EMBL" id="BAAAUT010000015">
    <property type="protein sequence ID" value="GAA3131408.1"/>
    <property type="molecule type" value="Genomic_DNA"/>
</dbReference>
<protein>
    <submittedName>
        <fullName evidence="2">Uncharacterized protein</fullName>
    </submittedName>
</protein>
<sequence>MAEEKKSPKQLAEELATNAGDDPRFAGRTPGVRAPRKISREQADADIAGRTGGIGTSGGGGPGGTAGQPPTGRVPDDELADTTLGIGPAPTGEDDEEFR</sequence>
<gene>
    <name evidence="2" type="ORF">GCM10010466_22480</name>
</gene>
<name>A0ABP6MZM2_9ACTN</name>
<feature type="region of interest" description="Disordered" evidence="1">
    <location>
        <begin position="1"/>
        <end position="99"/>
    </location>
</feature>
<evidence type="ECO:0000313" key="2">
    <source>
        <dbReference type="EMBL" id="GAA3131408.1"/>
    </source>
</evidence>
<feature type="compositionally biased region" description="Gly residues" evidence="1">
    <location>
        <begin position="50"/>
        <end position="66"/>
    </location>
</feature>
<proteinExistence type="predicted"/>
<keyword evidence="3" id="KW-1185">Reference proteome</keyword>
<accession>A0ABP6MZM2</accession>
<evidence type="ECO:0000256" key="1">
    <source>
        <dbReference type="SAM" id="MobiDB-lite"/>
    </source>
</evidence>
<organism evidence="2 3">
    <name type="scientific">Planomonospora alba</name>
    <dbReference type="NCBI Taxonomy" id="161354"/>
    <lineage>
        <taxon>Bacteria</taxon>
        <taxon>Bacillati</taxon>
        <taxon>Actinomycetota</taxon>
        <taxon>Actinomycetes</taxon>
        <taxon>Streptosporangiales</taxon>
        <taxon>Streptosporangiaceae</taxon>
        <taxon>Planomonospora</taxon>
    </lineage>
</organism>
<dbReference type="Proteomes" id="UP001500320">
    <property type="component" value="Unassembled WGS sequence"/>
</dbReference>
<comment type="caution">
    <text evidence="2">The sequence shown here is derived from an EMBL/GenBank/DDBJ whole genome shotgun (WGS) entry which is preliminary data.</text>
</comment>